<dbReference type="InterPro" id="IPR036909">
    <property type="entry name" value="Cyt_c-like_dom_sf"/>
</dbReference>
<dbReference type="InterPro" id="IPR051395">
    <property type="entry name" value="Cytochrome_c_Peroxidase/MauG"/>
</dbReference>
<name>A0A1M4V9R0_9GAMM</name>
<dbReference type="Proteomes" id="UP000184170">
    <property type="component" value="Unassembled WGS sequence"/>
</dbReference>
<dbReference type="InterPro" id="IPR004852">
    <property type="entry name" value="Di-haem_cyt_c_peroxidsae"/>
</dbReference>
<comment type="subcellular location">
    <subcellularLocation>
        <location evidence="1">Cell envelope</location>
    </subcellularLocation>
</comment>
<keyword evidence="3" id="KW-0560">Oxidoreductase</keyword>
<dbReference type="PANTHER" id="PTHR30600">
    <property type="entry name" value="CYTOCHROME C PEROXIDASE-RELATED"/>
    <property type="match status" value="1"/>
</dbReference>
<sequence>MERSERKRQNFLMPASAVLLTMAFGVNAVAEEEAILREQALKVLGKHVFFDTDLSMPKGNQACVSCHEPFAGGTSGFSDVNETTVGVPGANFDTDPTAIGGRKPPSNTYATFSPSFSVAPFPPSPDGPCFGLSVSGFCGGNFWDGRSQGESTDGLIFRDAGTAGPHLGMEVFYNIENAAIMAFAKYRGPTSDQALNPMPNAVEQNIGRKEVCELVAESTYSPLYKLAWGEDIDCSSTYAYLGETHYDISFKRMMLAVGAYQHSEDINSFSSKRDIALRSELACDGYSFPEHYNPAVCKKLYKSGKEPGKFPLMLLTDQENEGHDLFYGEAGCQFCHSNKPTIAFGPFNFPGDDGTELEQTYTDHGYHNIGVPVNALIPKFNGPDTGANNHQLGALDGLHRTPTLRNVTKGEKSNFVKAYTHSGWFKTLEGLVHFYNTSRNFGDEAGQKKRCEELFPEQETFTMAEALANNCWPAPEFNTGLAPANFVGNIGLTEDQEAALVAYIKTLNDQHTAKTPVLVKSNSFHMSPVAMLFATEKWSEEICEMGTPSNGVYSVKVKSPKNCVRFKDLLDILGEGYWVK</sequence>
<keyword evidence="7" id="KW-1185">Reference proteome</keyword>
<evidence type="ECO:0000259" key="5">
    <source>
        <dbReference type="Pfam" id="PF03150"/>
    </source>
</evidence>
<organism evidence="6 7">
    <name type="scientific">Microbulbifer donghaiensis</name>
    <dbReference type="NCBI Taxonomy" id="494016"/>
    <lineage>
        <taxon>Bacteria</taxon>
        <taxon>Pseudomonadati</taxon>
        <taxon>Pseudomonadota</taxon>
        <taxon>Gammaproteobacteria</taxon>
        <taxon>Cellvibrionales</taxon>
        <taxon>Microbulbiferaceae</taxon>
        <taxon>Microbulbifer</taxon>
    </lineage>
</organism>
<dbReference type="GO" id="GO:0020037">
    <property type="term" value="F:heme binding"/>
    <property type="evidence" value="ECO:0007669"/>
    <property type="project" value="InterPro"/>
</dbReference>
<dbReference type="OrthoDB" id="9805202at2"/>
<reference evidence="7" key="1">
    <citation type="submission" date="2016-11" db="EMBL/GenBank/DDBJ databases">
        <authorList>
            <person name="Varghese N."/>
            <person name="Submissions S."/>
        </authorList>
    </citation>
    <scope>NUCLEOTIDE SEQUENCE [LARGE SCALE GENOMIC DNA]</scope>
    <source>
        <strain evidence="7">CGMCC 1.7063</strain>
    </source>
</reference>
<evidence type="ECO:0000256" key="4">
    <source>
        <dbReference type="SAM" id="SignalP"/>
    </source>
</evidence>
<feature type="signal peptide" evidence="4">
    <location>
        <begin position="1"/>
        <end position="30"/>
    </location>
</feature>
<dbReference type="SUPFAM" id="SSF46626">
    <property type="entry name" value="Cytochrome c"/>
    <property type="match status" value="2"/>
</dbReference>
<evidence type="ECO:0000256" key="3">
    <source>
        <dbReference type="ARBA" id="ARBA00023002"/>
    </source>
</evidence>
<keyword evidence="2 4" id="KW-0732">Signal</keyword>
<dbReference type="Gene3D" id="1.10.760.10">
    <property type="entry name" value="Cytochrome c-like domain"/>
    <property type="match status" value="2"/>
</dbReference>
<dbReference type="GO" id="GO:0009055">
    <property type="term" value="F:electron transfer activity"/>
    <property type="evidence" value="ECO:0007669"/>
    <property type="project" value="InterPro"/>
</dbReference>
<dbReference type="GO" id="GO:0030313">
    <property type="term" value="C:cell envelope"/>
    <property type="evidence" value="ECO:0007669"/>
    <property type="project" value="UniProtKB-SubCell"/>
</dbReference>
<dbReference type="EMBL" id="FQVA01000001">
    <property type="protein sequence ID" value="SHE65731.1"/>
    <property type="molecule type" value="Genomic_DNA"/>
</dbReference>
<gene>
    <name evidence="6" type="ORF">SAMN04487965_0367</name>
</gene>
<evidence type="ECO:0000256" key="2">
    <source>
        <dbReference type="ARBA" id="ARBA00022729"/>
    </source>
</evidence>
<dbReference type="RefSeq" id="WP_159435964.1">
    <property type="nucleotide sequence ID" value="NZ_FQVA01000001.1"/>
</dbReference>
<dbReference type="AlphaFoldDB" id="A0A1M4V9R0"/>
<proteinExistence type="predicted"/>
<dbReference type="Pfam" id="PF03150">
    <property type="entry name" value="CCP_MauG"/>
    <property type="match status" value="1"/>
</dbReference>
<dbReference type="STRING" id="494016.SAMN04487965_0367"/>
<evidence type="ECO:0000313" key="7">
    <source>
        <dbReference type="Proteomes" id="UP000184170"/>
    </source>
</evidence>
<evidence type="ECO:0000256" key="1">
    <source>
        <dbReference type="ARBA" id="ARBA00004196"/>
    </source>
</evidence>
<protein>
    <submittedName>
        <fullName evidence="6">Cytochrome c peroxidase</fullName>
    </submittedName>
</protein>
<feature type="domain" description="Di-haem cytochrome c peroxidase" evidence="5">
    <location>
        <begin position="43"/>
        <end position="279"/>
    </location>
</feature>
<feature type="chain" id="PRO_5012815779" evidence="4">
    <location>
        <begin position="31"/>
        <end position="580"/>
    </location>
</feature>
<evidence type="ECO:0000313" key="6">
    <source>
        <dbReference type="EMBL" id="SHE65731.1"/>
    </source>
</evidence>
<keyword evidence="6" id="KW-0575">Peroxidase</keyword>
<accession>A0A1M4V9R0</accession>
<dbReference type="GO" id="GO:0004130">
    <property type="term" value="F:cytochrome-c peroxidase activity"/>
    <property type="evidence" value="ECO:0007669"/>
    <property type="project" value="TreeGrafter"/>
</dbReference>
<dbReference type="PANTHER" id="PTHR30600:SF10">
    <property type="entry name" value="BLL6722 PROTEIN"/>
    <property type="match status" value="1"/>
</dbReference>